<dbReference type="PANTHER" id="PTHR35005">
    <property type="entry name" value="3-DEHYDRO-SCYLLO-INOSOSE HYDROLASE"/>
    <property type="match status" value="1"/>
</dbReference>
<proteinExistence type="inferred from homology"/>
<keyword evidence="7" id="KW-1185">Reference proteome</keyword>
<evidence type="ECO:0000256" key="4">
    <source>
        <dbReference type="ARBA" id="ARBA00022833"/>
    </source>
</evidence>
<dbReference type="InterPro" id="IPR024087">
    <property type="entry name" value="Creatininase-like_sf"/>
</dbReference>
<evidence type="ECO:0000313" key="7">
    <source>
        <dbReference type="Proteomes" id="UP001595900"/>
    </source>
</evidence>
<comment type="similarity">
    <text evidence="5">Belongs to the creatininase superfamily.</text>
</comment>
<name>A0ABV8Q4Z3_9MICO</name>
<keyword evidence="3" id="KW-0378">Hydrolase</keyword>
<evidence type="ECO:0000256" key="3">
    <source>
        <dbReference type="ARBA" id="ARBA00022801"/>
    </source>
</evidence>
<dbReference type="Proteomes" id="UP001595900">
    <property type="component" value="Unassembled WGS sequence"/>
</dbReference>
<dbReference type="RefSeq" id="WP_390228526.1">
    <property type="nucleotide sequence ID" value="NZ_JBHSCN010000005.1"/>
</dbReference>
<comment type="cofactor">
    <cofactor evidence="1">
        <name>Zn(2+)</name>
        <dbReference type="ChEBI" id="CHEBI:29105"/>
    </cofactor>
</comment>
<organism evidence="6 7">
    <name type="scientific">Gryllotalpicola reticulitermitis</name>
    <dbReference type="NCBI Taxonomy" id="1184153"/>
    <lineage>
        <taxon>Bacteria</taxon>
        <taxon>Bacillati</taxon>
        <taxon>Actinomycetota</taxon>
        <taxon>Actinomycetes</taxon>
        <taxon>Micrococcales</taxon>
        <taxon>Microbacteriaceae</taxon>
        <taxon>Gryllotalpicola</taxon>
    </lineage>
</organism>
<keyword evidence="4" id="KW-0862">Zinc</keyword>
<evidence type="ECO:0000313" key="6">
    <source>
        <dbReference type="EMBL" id="MFC4243472.1"/>
    </source>
</evidence>
<dbReference type="SUPFAM" id="SSF102215">
    <property type="entry name" value="Creatininase"/>
    <property type="match status" value="1"/>
</dbReference>
<comment type="caution">
    <text evidence="6">The sequence shown here is derived from an EMBL/GenBank/DDBJ whole genome shotgun (WGS) entry which is preliminary data.</text>
</comment>
<dbReference type="Gene3D" id="3.40.50.10310">
    <property type="entry name" value="Creatininase"/>
    <property type="match status" value="1"/>
</dbReference>
<dbReference type="InterPro" id="IPR003785">
    <property type="entry name" value="Creatininase/forma_Hydrolase"/>
</dbReference>
<sequence>MTRLDAATAPFTEVASWLAAGDGLVVVAFGAHEAHGAHLPLATDAIVADAVARELANRLGAVLLPTVPYGASWSTAGYPGGAALGVGTVAAIALDLGRAAAAAGARAFVIVNGDFGNRGPLAAASDQLTGSVVPALVLDYPGLEGAAAAVRTSRPAAPGLAHGEEIETSLLLHLAPATVRMDLAEAFYPDFPADFGTKPVSIDRFSPTAVFGDPTAATAAKGEAIFSAMVEASVHAVREFVATLPPRT</sequence>
<evidence type="ECO:0000256" key="1">
    <source>
        <dbReference type="ARBA" id="ARBA00001947"/>
    </source>
</evidence>
<reference evidence="7" key="1">
    <citation type="journal article" date="2019" name="Int. J. Syst. Evol. Microbiol.">
        <title>The Global Catalogue of Microorganisms (GCM) 10K type strain sequencing project: providing services to taxonomists for standard genome sequencing and annotation.</title>
        <authorList>
            <consortium name="The Broad Institute Genomics Platform"/>
            <consortium name="The Broad Institute Genome Sequencing Center for Infectious Disease"/>
            <person name="Wu L."/>
            <person name="Ma J."/>
        </authorList>
    </citation>
    <scope>NUCLEOTIDE SEQUENCE [LARGE SCALE GENOMIC DNA]</scope>
    <source>
        <strain evidence="7">CGMCC 1.10363</strain>
    </source>
</reference>
<evidence type="ECO:0000256" key="2">
    <source>
        <dbReference type="ARBA" id="ARBA00022723"/>
    </source>
</evidence>
<dbReference type="EMBL" id="JBHSCN010000005">
    <property type="protein sequence ID" value="MFC4243472.1"/>
    <property type="molecule type" value="Genomic_DNA"/>
</dbReference>
<protein>
    <submittedName>
        <fullName evidence="6">Creatininase family protein</fullName>
    </submittedName>
</protein>
<dbReference type="Pfam" id="PF02633">
    <property type="entry name" value="Creatininase"/>
    <property type="match status" value="1"/>
</dbReference>
<keyword evidence="2" id="KW-0479">Metal-binding</keyword>
<dbReference type="PANTHER" id="PTHR35005:SF1">
    <property type="entry name" value="2-AMINO-5-FORMYLAMINO-6-RIBOSYLAMINOPYRIMIDIN-4(3H)-ONE 5'-MONOPHOSPHATE DEFORMYLASE"/>
    <property type="match status" value="1"/>
</dbReference>
<gene>
    <name evidence="6" type="ORF">ACFOYW_08805</name>
</gene>
<evidence type="ECO:0000256" key="5">
    <source>
        <dbReference type="ARBA" id="ARBA00024029"/>
    </source>
</evidence>
<accession>A0ABV8Q4Z3</accession>